<dbReference type="Pfam" id="PF13478">
    <property type="entry name" value="XdhC_C"/>
    <property type="match status" value="2"/>
</dbReference>
<reference evidence="3 4" key="1">
    <citation type="submission" date="2023-01" db="EMBL/GenBank/DDBJ databases">
        <title>Minimal conservation of predation-associated metabolite biosynthetic gene clusters underscores biosynthetic potential of Myxococcota including descriptions for ten novel species: Archangium lansinium sp. nov., Myxococcus landrumus sp. nov., Nannocystis bai.</title>
        <authorList>
            <person name="Ahearne A."/>
            <person name="Stevens C."/>
            <person name="Dowd S."/>
        </authorList>
    </citation>
    <scope>NUCLEOTIDE SEQUENCE [LARGE SCALE GENOMIC DNA]</scope>
    <source>
        <strain evidence="3 4">WIWO2</strain>
    </source>
</reference>
<dbReference type="EMBL" id="JAQNDK010000006">
    <property type="protein sequence ID" value="MDC0684914.1"/>
    <property type="molecule type" value="Genomic_DNA"/>
</dbReference>
<dbReference type="InterPro" id="IPR003777">
    <property type="entry name" value="XdhC_CoxI"/>
</dbReference>
<dbReference type="RefSeq" id="WP_272103041.1">
    <property type="nucleotide sequence ID" value="NZ_JAQNDK010000006.1"/>
</dbReference>
<feature type="domain" description="XdhC Rossmann" evidence="2">
    <location>
        <begin position="112"/>
        <end position="245"/>
    </location>
</feature>
<dbReference type="InterPro" id="IPR027051">
    <property type="entry name" value="XdhC_Rossmann_dom"/>
</dbReference>
<dbReference type="Pfam" id="PF02625">
    <property type="entry name" value="XdhC_CoxI"/>
    <property type="match status" value="1"/>
</dbReference>
<feature type="domain" description="XdhC Rossmann" evidence="2">
    <location>
        <begin position="278"/>
        <end position="415"/>
    </location>
</feature>
<gene>
    <name evidence="3" type="ORF">POL72_44770</name>
</gene>
<keyword evidence="4" id="KW-1185">Reference proteome</keyword>
<proteinExistence type="predicted"/>
<evidence type="ECO:0000313" key="3">
    <source>
        <dbReference type="EMBL" id="MDC0684914.1"/>
    </source>
</evidence>
<protein>
    <submittedName>
        <fullName evidence="3">XdhC family protein</fullName>
    </submittedName>
</protein>
<evidence type="ECO:0000259" key="1">
    <source>
        <dbReference type="Pfam" id="PF02625"/>
    </source>
</evidence>
<name>A0ABT5CGH0_9BACT</name>
<accession>A0ABT5CGH0</accession>
<organism evidence="3 4">
    <name type="scientific">Sorangium atrum</name>
    <dbReference type="NCBI Taxonomy" id="2995308"/>
    <lineage>
        <taxon>Bacteria</taxon>
        <taxon>Pseudomonadati</taxon>
        <taxon>Myxococcota</taxon>
        <taxon>Polyangia</taxon>
        <taxon>Polyangiales</taxon>
        <taxon>Polyangiaceae</taxon>
        <taxon>Sorangium</taxon>
    </lineage>
</organism>
<dbReference type="InterPro" id="IPR052698">
    <property type="entry name" value="MoCofactor_Util/Proc"/>
</dbReference>
<feature type="domain" description="XdhC- CoxI" evidence="1">
    <location>
        <begin position="18"/>
        <end position="80"/>
    </location>
</feature>
<dbReference type="Gene3D" id="3.40.50.720">
    <property type="entry name" value="NAD(P)-binding Rossmann-like Domain"/>
    <property type="match status" value="2"/>
</dbReference>
<dbReference type="Proteomes" id="UP001217485">
    <property type="component" value="Unassembled WGS sequence"/>
</dbReference>
<dbReference type="PANTHER" id="PTHR30388">
    <property type="entry name" value="ALDEHYDE OXIDOREDUCTASE MOLYBDENUM COFACTOR ASSEMBLY PROTEIN"/>
    <property type="match status" value="1"/>
</dbReference>
<dbReference type="PANTHER" id="PTHR30388:SF6">
    <property type="entry name" value="XANTHINE DEHYDROGENASE SUBUNIT A-RELATED"/>
    <property type="match status" value="1"/>
</dbReference>
<evidence type="ECO:0000259" key="2">
    <source>
        <dbReference type="Pfam" id="PF13478"/>
    </source>
</evidence>
<evidence type="ECO:0000313" key="4">
    <source>
        <dbReference type="Proteomes" id="UP001217485"/>
    </source>
</evidence>
<sequence>MTPSDPRFYVTLLEMLGSERSFAVATVVNVRGSASGKPGAKAIFDEHGHNLHGWVGGGCVERFTGEQAVAAIAEGRPRLVVADLDDEVLGLGMPCGGVMDIYIEPVRPRPPLFVAGDGPSAKAVVTLGARLGFRVVAHAPGLVDDWQDPMVSVRDAAYEVCDPPRGARMVVASRHRGDEAALAAGLRADASYLGLVANRTRAAATRARLAEVAAPERVAAIRAPAGLDLGGRRPVEIAMSVLAEILAEERGVDVDALERAAGAGPAACPSPGWSSPELVVVGHSRIAEALADLAAMLEWPITLHAVAPAPHQRAGYPATVRWVSEDPGFQRLPASPSTAVVVASHHKGDERAIAAALGAGAPYVGLVASASRSRLIRERLPGSLADTPGVLRAPAGLAIGARTPAEIALSIVVEILALLHGRSGRALTALEELPARRGGPCLDAGVGER</sequence>
<comment type="caution">
    <text evidence="3">The sequence shown here is derived from an EMBL/GenBank/DDBJ whole genome shotgun (WGS) entry which is preliminary data.</text>
</comment>